<dbReference type="Pfam" id="PF19259">
    <property type="entry name" value="Ty3_capsid"/>
    <property type="match status" value="1"/>
</dbReference>
<accession>A0A819GC28</accession>
<dbReference type="AlphaFoldDB" id="A0A819GC28"/>
<proteinExistence type="predicted"/>
<comment type="caution">
    <text evidence="3">The sequence shown here is derived from an EMBL/GenBank/DDBJ whole genome shotgun (WGS) entry which is preliminary data.</text>
</comment>
<dbReference type="InterPro" id="IPR045358">
    <property type="entry name" value="Ty3_capsid"/>
</dbReference>
<organism evidence="3 4">
    <name type="scientific">Rotaria sordida</name>
    <dbReference type="NCBI Taxonomy" id="392033"/>
    <lineage>
        <taxon>Eukaryota</taxon>
        <taxon>Metazoa</taxon>
        <taxon>Spiralia</taxon>
        <taxon>Gnathifera</taxon>
        <taxon>Rotifera</taxon>
        <taxon>Eurotatoria</taxon>
        <taxon>Bdelloidea</taxon>
        <taxon>Philodinida</taxon>
        <taxon>Philodinidae</taxon>
        <taxon>Rotaria</taxon>
    </lineage>
</organism>
<dbReference type="PANTHER" id="PTHR33194">
    <property type="entry name" value="ZINC KNUCKLE DOMAINCONTAINING PROTEIN"/>
    <property type="match status" value="1"/>
</dbReference>
<evidence type="ECO:0000256" key="1">
    <source>
        <dbReference type="PROSITE-ProRule" id="PRU00047"/>
    </source>
</evidence>
<protein>
    <recommendedName>
        <fullName evidence="2">CCHC-type domain-containing protein</fullName>
    </recommendedName>
</protein>
<dbReference type="GO" id="GO:0008270">
    <property type="term" value="F:zinc ion binding"/>
    <property type="evidence" value="ECO:0007669"/>
    <property type="project" value="UniProtKB-KW"/>
</dbReference>
<sequence>MDIKSTRSTTDLTQTTIDSLLLPSTKEKQLLLMMSNSEQINFDSTLTTLDINKNVKNVTETTTYTLGHDLDDQRPTKNNQKQQYLVQQQLNSIQKFDGHGNPKIWLKLIIEKFDLLQLTSLERNELISEILTGDALIWYIKQQDDMPTFITFMKKFLQDFDTEELKTDLSKKFRSSAMLLKESEDTMTNCLRNQLLITNLEKLQKYSGKSQQNVAKWLRELEQTMNIFKLTDEEKLFYVSLCLEANARDWFYDNPHLCTTWSIFTQNLLKTFESSGKADISFNRLRHYEQSINQDVRQYYFDIMKLCKEANPCMDDISKLQYLKDGLKPSLRFDVLLKDPQTPEEFLQYAQRIEELKSLDDKQDVIYCTEEEESTDLPTVTLKNRNIKSRLPNQSFQTVDHYRNSMPKPPYKCYKCGGIDHYIYNCPHFPQGS</sequence>
<keyword evidence="1" id="KW-0863">Zinc-finger</keyword>
<dbReference type="InterPro" id="IPR001878">
    <property type="entry name" value="Znf_CCHC"/>
</dbReference>
<feature type="domain" description="CCHC-type" evidence="2">
    <location>
        <begin position="412"/>
        <end position="427"/>
    </location>
</feature>
<dbReference type="GO" id="GO:0003676">
    <property type="term" value="F:nucleic acid binding"/>
    <property type="evidence" value="ECO:0007669"/>
    <property type="project" value="InterPro"/>
</dbReference>
<keyword evidence="1" id="KW-0479">Metal-binding</keyword>
<dbReference type="Proteomes" id="UP000663836">
    <property type="component" value="Unassembled WGS sequence"/>
</dbReference>
<name>A0A819GC28_9BILA</name>
<dbReference type="EMBL" id="CAJOBD010002376">
    <property type="protein sequence ID" value="CAF3877375.1"/>
    <property type="molecule type" value="Genomic_DNA"/>
</dbReference>
<evidence type="ECO:0000313" key="3">
    <source>
        <dbReference type="EMBL" id="CAF3877375.1"/>
    </source>
</evidence>
<reference evidence="3" key="1">
    <citation type="submission" date="2021-02" db="EMBL/GenBank/DDBJ databases">
        <authorList>
            <person name="Nowell W R."/>
        </authorList>
    </citation>
    <scope>NUCLEOTIDE SEQUENCE</scope>
</reference>
<evidence type="ECO:0000259" key="2">
    <source>
        <dbReference type="PROSITE" id="PS50158"/>
    </source>
</evidence>
<dbReference type="PROSITE" id="PS50158">
    <property type="entry name" value="ZF_CCHC"/>
    <property type="match status" value="1"/>
</dbReference>
<gene>
    <name evidence="3" type="ORF">JBS370_LOCUS19652</name>
</gene>
<dbReference type="InterPro" id="IPR036875">
    <property type="entry name" value="Znf_CCHC_sf"/>
</dbReference>
<keyword evidence="1" id="KW-0862">Zinc</keyword>
<evidence type="ECO:0000313" key="4">
    <source>
        <dbReference type="Proteomes" id="UP000663836"/>
    </source>
</evidence>
<dbReference type="SUPFAM" id="SSF57756">
    <property type="entry name" value="Retrovirus zinc finger-like domains"/>
    <property type="match status" value="1"/>
</dbReference>
<dbReference type="PANTHER" id="PTHR33194:SF4">
    <property type="entry name" value="CCHC-TYPE DOMAIN-CONTAINING PROTEIN"/>
    <property type="match status" value="1"/>
</dbReference>